<dbReference type="CDD" id="cd19107">
    <property type="entry name" value="AKR_AKR1B1-19"/>
    <property type="match status" value="1"/>
</dbReference>
<dbReference type="HOGENOM" id="CLU_023205_0_0_1"/>
<proteinExistence type="inferred from homology"/>
<dbReference type="GO" id="GO:0005829">
    <property type="term" value="C:cytosol"/>
    <property type="evidence" value="ECO:0000318"/>
    <property type="project" value="GO_Central"/>
</dbReference>
<gene>
    <name evidence="12" type="primary">LOC100564788</name>
</gene>
<dbReference type="Gene3D" id="3.20.20.100">
    <property type="entry name" value="NADP-dependent oxidoreductase domain"/>
    <property type="match status" value="1"/>
</dbReference>
<dbReference type="SUPFAM" id="SSF51430">
    <property type="entry name" value="NAD(P)-linked oxidoreductase"/>
    <property type="match status" value="1"/>
</dbReference>
<evidence type="ECO:0000313" key="13">
    <source>
        <dbReference type="Proteomes" id="UP000001646"/>
    </source>
</evidence>
<keyword evidence="6" id="KW-0560">Oxidoreductase</keyword>
<name>G1KLZ7_ANOCA</name>
<dbReference type="InterPro" id="IPR023210">
    <property type="entry name" value="NADP_OxRdtase_dom"/>
</dbReference>
<evidence type="ECO:0000259" key="11">
    <source>
        <dbReference type="Pfam" id="PF00248"/>
    </source>
</evidence>
<dbReference type="Bgee" id="ENSACAG00000012001">
    <property type="expression patterns" value="Expressed in hemipenis and 13 other cell types or tissues"/>
</dbReference>
<evidence type="ECO:0000256" key="7">
    <source>
        <dbReference type="ARBA" id="ARBA00029846"/>
    </source>
</evidence>
<dbReference type="PROSITE" id="PS00798">
    <property type="entry name" value="ALDOKETO_REDUCTASE_1"/>
    <property type="match status" value="1"/>
</dbReference>
<evidence type="ECO:0000256" key="1">
    <source>
        <dbReference type="ARBA" id="ARBA00004496"/>
    </source>
</evidence>
<dbReference type="FunFam" id="3.20.20.100:FF:000009">
    <property type="entry name" value="Aldo-keto reductase family 1 member B1"/>
    <property type="match status" value="1"/>
</dbReference>
<dbReference type="STRING" id="28377.ENSACAP00000011979"/>
<dbReference type="InterPro" id="IPR018170">
    <property type="entry name" value="Aldo/ket_reductase_CS"/>
</dbReference>
<dbReference type="GO" id="GO:0004032">
    <property type="term" value="F:aldose reductase (NADPH) activity"/>
    <property type="evidence" value="ECO:0000318"/>
    <property type="project" value="GO_Central"/>
</dbReference>
<dbReference type="AlphaFoldDB" id="G1KLZ7"/>
<comment type="subunit">
    <text evidence="3">Monomer.</text>
</comment>
<evidence type="ECO:0000256" key="5">
    <source>
        <dbReference type="ARBA" id="ARBA00022857"/>
    </source>
</evidence>
<evidence type="ECO:0000256" key="9">
    <source>
        <dbReference type="ARBA" id="ARBA00050342"/>
    </source>
</evidence>
<dbReference type="eggNOG" id="KOG1577">
    <property type="taxonomic scope" value="Eukaryota"/>
</dbReference>
<dbReference type="InterPro" id="IPR020471">
    <property type="entry name" value="AKR"/>
</dbReference>
<evidence type="ECO:0000256" key="10">
    <source>
        <dbReference type="ARBA" id="ARBA00051000"/>
    </source>
</evidence>
<keyword evidence="4" id="KW-0963">Cytoplasm</keyword>
<evidence type="ECO:0000256" key="6">
    <source>
        <dbReference type="ARBA" id="ARBA00023002"/>
    </source>
</evidence>
<keyword evidence="13" id="KW-1185">Reference proteome</keyword>
<reference evidence="12" key="2">
    <citation type="submission" date="2025-08" db="UniProtKB">
        <authorList>
            <consortium name="Ensembl"/>
        </authorList>
    </citation>
    <scope>IDENTIFICATION</scope>
</reference>
<dbReference type="PROSITE" id="PS00062">
    <property type="entry name" value="ALDOKETO_REDUCTASE_2"/>
    <property type="match status" value="1"/>
</dbReference>
<dbReference type="GeneTree" id="ENSGT00940000153272"/>
<sequence>MPLPGFEPGTFRSPAQCFNALRHRGSYNPEYQSRKSHNLCFELGYESALPYILENVGFYLAVWKGPCFTISPLCHSFCSRCTSCAYSLGEQGQQYAQLLHHPISLLAHSQKKDASLSPDPPPLPWLQGRSEGLFNGLALASAPASLPLGSATLLLSERGAMSKFVELGSKAKVPIVGLGTWKSLPGQVAAAVKKAIDVGYRHFDCAHVYQNQEEVGSGIQEKIKAGVVKREDLFVVSKLWCTFHEKSMVKGACKSTLAALKLDYLDLYLIHWPMGFKAGDNMFPSDEKGMSIPSNTSFLDTWEGMEELVDAGLVKAIGVSNFNHEQIEKILNKPGLKYKPVNNQIECHPYLTQEKLINYCQSKGITVTAYSPLGSPDRPWATPEDPSLLDDPKIKEISNKHNKTAAQVLIRFHIQRNVIAIPKSVTPARIEENFKVFDFELSKQEMETILSFNRNWRVCAMSMAVNHKDYPFKADY</sequence>
<comment type="similarity">
    <text evidence="2">Belongs to the aldo/keto reductase family.</text>
</comment>
<comment type="subcellular location">
    <subcellularLocation>
        <location evidence="1">Cytoplasm</location>
    </subcellularLocation>
</comment>
<evidence type="ECO:0000313" key="12">
    <source>
        <dbReference type="Ensembl" id="ENSACAP00000011979.3"/>
    </source>
</evidence>
<reference evidence="12 13" key="1">
    <citation type="submission" date="2009-12" db="EMBL/GenBank/DDBJ databases">
        <title>The Genome Sequence of Anolis carolinensis (Green Anole Lizard).</title>
        <authorList>
            <consortium name="The Genome Sequencing Platform"/>
            <person name="Di Palma F."/>
            <person name="Alfoldi J."/>
            <person name="Heiman D."/>
            <person name="Young S."/>
            <person name="Grabherr M."/>
            <person name="Johnson J."/>
            <person name="Lander E.S."/>
            <person name="Lindblad-Toh K."/>
        </authorList>
    </citation>
    <scope>NUCLEOTIDE SEQUENCE [LARGE SCALE GENOMIC DNA]</scope>
    <source>
        <strain evidence="12 13">JBL SC #1</strain>
    </source>
</reference>
<evidence type="ECO:0000256" key="3">
    <source>
        <dbReference type="ARBA" id="ARBA00011245"/>
    </source>
</evidence>
<dbReference type="Proteomes" id="UP000001646">
    <property type="component" value="Chromosome 5"/>
</dbReference>
<protein>
    <recommendedName>
        <fullName evidence="8">aldose reductase</fullName>
        <ecNumber evidence="8">1.1.1.21</ecNumber>
    </recommendedName>
    <alternativeName>
        <fullName evidence="7">Aldehyde reductase</fullName>
    </alternativeName>
</protein>
<dbReference type="Pfam" id="PF00248">
    <property type="entry name" value="Aldo_ket_red"/>
    <property type="match status" value="1"/>
</dbReference>
<evidence type="ECO:0000256" key="4">
    <source>
        <dbReference type="ARBA" id="ARBA00022490"/>
    </source>
</evidence>
<evidence type="ECO:0000256" key="2">
    <source>
        <dbReference type="ARBA" id="ARBA00007905"/>
    </source>
</evidence>
<dbReference type="InParanoid" id="G1KLZ7"/>
<evidence type="ECO:0000256" key="8">
    <source>
        <dbReference type="ARBA" id="ARBA00038955"/>
    </source>
</evidence>
<dbReference type="Ensembl" id="ENSACAT00000012223.4">
    <property type="protein sequence ID" value="ENSACAP00000011979.3"/>
    <property type="gene ID" value="ENSACAG00000012001.4"/>
</dbReference>
<reference evidence="12" key="3">
    <citation type="submission" date="2025-09" db="UniProtKB">
        <authorList>
            <consortium name="Ensembl"/>
        </authorList>
    </citation>
    <scope>IDENTIFICATION</scope>
</reference>
<dbReference type="EC" id="1.1.1.21" evidence="8"/>
<dbReference type="PRINTS" id="PR00069">
    <property type="entry name" value="ALDKETRDTASE"/>
</dbReference>
<feature type="domain" description="NADP-dependent oxidoreductase" evidence="11">
    <location>
        <begin position="177"/>
        <end position="452"/>
    </location>
</feature>
<dbReference type="PANTHER" id="PTHR11732">
    <property type="entry name" value="ALDO/KETO REDUCTASE"/>
    <property type="match status" value="1"/>
</dbReference>
<keyword evidence="5" id="KW-0521">NADP</keyword>
<accession>G1KLZ7</accession>
<dbReference type="PROSITE" id="PS00063">
    <property type="entry name" value="ALDOKETO_REDUCTASE_3"/>
    <property type="match status" value="1"/>
</dbReference>
<organism evidence="12 13">
    <name type="scientific">Anolis carolinensis</name>
    <name type="common">Green anole</name>
    <name type="synonym">American chameleon</name>
    <dbReference type="NCBI Taxonomy" id="28377"/>
    <lineage>
        <taxon>Eukaryota</taxon>
        <taxon>Metazoa</taxon>
        <taxon>Chordata</taxon>
        <taxon>Craniata</taxon>
        <taxon>Vertebrata</taxon>
        <taxon>Euteleostomi</taxon>
        <taxon>Lepidosauria</taxon>
        <taxon>Squamata</taxon>
        <taxon>Bifurcata</taxon>
        <taxon>Unidentata</taxon>
        <taxon>Episquamata</taxon>
        <taxon>Toxicofera</taxon>
        <taxon>Iguania</taxon>
        <taxon>Dactyloidae</taxon>
        <taxon>Anolis</taxon>
    </lineage>
</organism>
<dbReference type="InterPro" id="IPR036812">
    <property type="entry name" value="NAD(P)_OxRdtase_dom_sf"/>
</dbReference>
<comment type="catalytic activity">
    <reaction evidence="10">
        <text>an alditol + NADP(+) = an aldose + NADPH + H(+)</text>
        <dbReference type="Rhea" id="RHEA:12789"/>
        <dbReference type="Rhea" id="RHEA-COMP:9554"/>
        <dbReference type="Rhea" id="RHEA-COMP:9555"/>
        <dbReference type="ChEBI" id="CHEBI:15378"/>
        <dbReference type="ChEBI" id="CHEBI:15693"/>
        <dbReference type="ChEBI" id="CHEBI:17522"/>
        <dbReference type="ChEBI" id="CHEBI:57783"/>
        <dbReference type="ChEBI" id="CHEBI:58349"/>
        <dbReference type="EC" id="1.1.1.21"/>
    </reaction>
</comment>
<comment type="catalytic activity">
    <reaction evidence="9">
        <text>prostaglandin F2alpha + NADP(+) = prostaglandin H2 + NADPH + H(+)</text>
        <dbReference type="Rhea" id="RHEA:45312"/>
        <dbReference type="ChEBI" id="CHEBI:15378"/>
        <dbReference type="ChEBI" id="CHEBI:57404"/>
        <dbReference type="ChEBI" id="CHEBI:57405"/>
        <dbReference type="ChEBI" id="CHEBI:57783"/>
        <dbReference type="ChEBI" id="CHEBI:58349"/>
    </reaction>
</comment>